<dbReference type="InterPro" id="IPR009286">
    <property type="entry name" value="Ins_P5_2-kin"/>
</dbReference>
<keyword evidence="8 9" id="KW-0067">ATP-binding</keyword>
<evidence type="ECO:0000256" key="6">
    <source>
        <dbReference type="ARBA" id="ARBA00022741"/>
    </source>
</evidence>
<dbReference type="RefSeq" id="XP_070870310.1">
    <property type="nucleotide sequence ID" value="XM_071014657.1"/>
</dbReference>
<accession>A0ABR4DN01</accession>
<comment type="function">
    <text evidence="1">Has kinase activity and phosphorylates inositol-1,3,4,5,6-pentakisphosphate (Ins(1,3,4,5,6)P5) to produce 1,2,3,4,5,6-hexakisphosphate (InsP6), also known as phytate.</text>
</comment>
<evidence type="ECO:0000256" key="9">
    <source>
        <dbReference type="RuleBase" id="RU364126"/>
    </source>
</evidence>
<comment type="function">
    <text evidence="9">Phosphorylates Ins(1,3,4,5,6)P5 at position 2 to form Ins(1,2,3,4,5,6)P6 (InsP6 or phytate).</text>
</comment>
<dbReference type="Proteomes" id="UP001600064">
    <property type="component" value="Unassembled WGS sequence"/>
</dbReference>
<protein>
    <recommendedName>
        <fullName evidence="4 9">Inositol-pentakisphosphate 2-kinase</fullName>
        <ecNumber evidence="3 9">2.7.1.158</ecNumber>
    </recommendedName>
</protein>
<comment type="caution">
    <text evidence="11">The sequence shown here is derived from an EMBL/GenBank/DDBJ whole genome shotgun (WGS) entry which is preliminary data.</text>
</comment>
<dbReference type="Pfam" id="PF06090">
    <property type="entry name" value="Ins_P5_2-kin"/>
    <property type="match status" value="1"/>
</dbReference>
<dbReference type="PANTHER" id="PTHR14456">
    <property type="entry name" value="INOSITOL POLYPHOSPHATE KINASE 1"/>
    <property type="match status" value="1"/>
</dbReference>
<comment type="domain">
    <text evidence="9">The EXKPK motif is conserved in inositol-pentakisphosphate 2-kinases of both family 1 and 2.</text>
</comment>
<sequence>MYQLIEEVPYEFRLVGEGAANCVFEVLGYPPDPTHSCLQGNLLRVAKAGKKSYGHDEIQAYWESVVRPLFRPDDLVRQQLVKLGGRRIVSRLNAVLENEESTRRVDFRGTRVAEAEYGMLVEDMRQRRPGDLTLEFKPKWLVQSPTAPPTATRCRNCAREVLKKCQRQPPPPSRQQQSTGNAEASQEEHEGETTILCPLNFIACATSADSLATLLAHLLPRCNPPRLGPIPRSVSAASAPASAAAASSSSLSLQHDRLSRWLQTNTLLPRLRAAQLTCSSSSSPSLLFSLPSPPASSSSCRPFPTALSPPSPGRETPHLHRPPSPPASSPSLLAAHAPPPGPPARPGDAGAFAGEAAESLALAMTLRDCTCFIRIPADPSQPVEAKLADLDRKRGDVKLSYWQKTERELIEGGFYFDQRAVEAGVAVDCWLGRLKTLLERGEDGAGGGGGGG</sequence>
<evidence type="ECO:0000256" key="2">
    <source>
        <dbReference type="ARBA" id="ARBA00008305"/>
    </source>
</evidence>
<proteinExistence type="inferred from homology"/>
<evidence type="ECO:0000256" key="10">
    <source>
        <dbReference type="SAM" id="MobiDB-lite"/>
    </source>
</evidence>
<keyword evidence="12" id="KW-1185">Reference proteome</keyword>
<evidence type="ECO:0000256" key="5">
    <source>
        <dbReference type="ARBA" id="ARBA00022679"/>
    </source>
</evidence>
<keyword evidence="7 9" id="KW-0418">Kinase</keyword>
<evidence type="ECO:0000313" key="11">
    <source>
        <dbReference type="EMBL" id="KAL2271586.1"/>
    </source>
</evidence>
<evidence type="ECO:0000256" key="1">
    <source>
        <dbReference type="ARBA" id="ARBA00003979"/>
    </source>
</evidence>
<gene>
    <name evidence="11" type="ORF">VTJ83DRAFT_957</name>
</gene>
<evidence type="ECO:0000256" key="7">
    <source>
        <dbReference type="ARBA" id="ARBA00022777"/>
    </source>
</evidence>
<comment type="catalytic activity">
    <reaction evidence="9">
        <text>1D-myo-inositol 1,3,4,5,6-pentakisphosphate + ATP = 1D-myo-inositol hexakisphosphate + ADP + H(+)</text>
        <dbReference type="Rhea" id="RHEA:20313"/>
        <dbReference type="ChEBI" id="CHEBI:15378"/>
        <dbReference type="ChEBI" id="CHEBI:30616"/>
        <dbReference type="ChEBI" id="CHEBI:57733"/>
        <dbReference type="ChEBI" id="CHEBI:58130"/>
        <dbReference type="ChEBI" id="CHEBI:456216"/>
        <dbReference type="EC" id="2.7.1.158"/>
    </reaction>
</comment>
<feature type="region of interest" description="Disordered" evidence="10">
    <location>
        <begin position="164"/>
        <end position="190"/>
    </location>
</feature>
<comment type="similarity">
    <text evidence="2">Belongs to the IPK1 type 1 family.</text>
</comment>
<keyword evidence="5 9" id="KW-0808">Transferase</keyword>
<evidence type="ECO:0000256" key="3">
    <source>
        <dbReference type="ARBA" id="ARBA00012023"/>
    </source>
</evidence>
<reference evidence="11 12" key="1">
    <citation type="journal article" date="2024" name="Commun. Biol.">
        <title>Comparative genomic analysis of thermophilic fungi reveals convergent evolutionary adaptations and gene losses.</title>
        <authorList>
            <person name="Steindorff A.S."/>
            <person name="Aguilar-Pontes M.V."/>
            <person name="Robinson A.J."/>
            <person name="Andreopoulos B."/>
            <person name="LaButti K."/>
            <person name="Kuo A."/>
            <person name="Mondo S."/>
            <person name="Riley R."/>
            <person name="Otillar R."/>
            <person name="Haridas S."/>
            <person name="Lipzen A."/>
            <person name="Grimwood J."/>
            <person name="Schmutz J."/>
            <person name="Clum A."/>
            <person name="Reid I.D."/>
            <person name="Moisan M.C."/>
            <person name="Butler G."/>
            <person name="Nguyen T.T.M."/>
            <person name="Dewar K."/>
            <person name="Conant G."/>
            <person name="Drula E."/>
            <person name="Henrissat B."/>
            <person name="Hansel C."/>
            <person name="Singer S."/>
            <person name="Hutchinson M.I."/>
            <person name="de Vries R.P."/>
            <person name="Natvig D.O."/>
            <person name="Powell A.J."/>
            <person name="Tsang A."/>
            <person name="Grigoriev I.V."/>
        </authorList>
    </citation>
    <scope>NUCLEOTIDE SEQUENCE [LARGE SCALE GENOMIC DNA]</scope>
    <source>
        <strain evidence="11 12">ATCC 22073</strain>
    </source>
</reference>
<dbReference type="PANTHER" id="PTHR14456:SF2">
    <property type="entry name" value="INOSITOL-PENTAKISPHOSPHATE 2-KINASE"/>
    <property type="match status" value="1"/>
</dbReference>
<organism evidence="11 12">
    <name type="scientific">Remersonia thermophila</name>
    <dbReference type="NCBI Taxonomy" id="72144"/>
    <lineage>
        <taxon>Eukaryota</taxon>
        <taxon>Fungi</taxon>
        <taxon>Dikarya</taxon>
        <taxon>Ascomycota</taxon>
        <taxon>Pezizomycotina</taxon>
        <taxon>Sordariomycetes</taxon>
        <taxon>Sordariomycetidae</taxon>
        <taxon>Sordariales</taxon>
        <taxon>Sordariales incertae sedis</taxon>
        <taxon>Remersonia</taxon>
    </lineage>
</organism>
<evidence type="ECO:0000313" key="12">
    <source>
        <dbReference type="Proteomes" id="UP001600064"/>
    </source>
</evidence>
<evidence type="ECO:0000256" key="8">
    <source>
        <dbReference type="ARBA" id="ARBA00022840"/>
    </source>
</evidence>
<evidence type="ECO:0000256" key="4">
    <source>
        <dbReference type="ARBA" id="ARBA00014846"/>
    </source>
</evidence>
<keyword evidence="6 9" id="KW-0547">Nucleotide-binding</keyword>
<name>A0ABR4DN01_9PEZI</name>
<feature type="region of interest" description="Disordered" evidence="10">
    <location>
        <begin position="295"/>
        <end position="351"/>
    </location>
</feature>
<dbReference type="EC" id="2.7.1.158" evidence="3 9"/>
<dbReference type="GeneID" id="98129301"/>
<dbReference type="EMBL" id="JAZGUE010000001">
    <property type="protein sequence ID" value="KAL2271586.1"/>
    <property type="molecule type" value="Genomic_DNA"/>
</dbReference>